<keyword evidence="6" id="KW-0479">Metal-binding</keyword>
<keyword evidence="8" id="KW-0256">Endoplasmic reticulum</keyword>
<evidence type="ECO:0000256" key="2">
    <source>
        <dbReference type="ARBA" id="ARBA00001961"/>
    </source>
</evidence>
<dbReference type="InterPro" id="IPR050757">
    <property type="entry name" value="Collagen_mod_GT25"/>
</dbReference>
<evidence type="ECO:0000256" key="3">
    <source>
        <dbReference type="ARBA" id="ARBA00004367"/>
    </source>
</evidence>
<dbReference type="PROSITE" id="PS01325">
    <property type="entry name" value="LYS_HYDROXYLASE"/>
    <property type="match status" value="1"/>
</dbReference>
<dbReference type="InterPro" id="IPR005123">
    <property type="entry name" value="Oxoglu/Fe-dep_dioxygenase_dom"/>
</dbReference>
<evidence type="ECO:0000256" key="4">
    <source>
        <dbReference type="ARBA" id="ARBA00004427"/>
    </source>
</evidence>
<dbReference type="Gene3D" id="2.60.120.620">
    <property type="entry name" value="q2cbj1_9rhob like domain"/>
    <property type="match status" value="1"/>
</dbReference>
<evidence type="ECO:0000256" key="15">
    <source>
        <dbReference type="ARBA" id="ARBA00047930"/>
    </source>
</evidence>
<dbReference type="OMA" id="RNAREMN"/>
<dbReference type="SMART" id="SM00702">
    <property type="entry name" value="P4Hc"/>
    <property type="match status" value="1"/>
</dbReference>
<dbReference type="GO" id="GO:0008475">
    <property type="term" value="F:procollagen-lysine 5-dioxygenase activity"/>
    <property type="evidence" value="ECO:0007669"/>
    <property type="project" value="UniProtKB-EC"/>
</dbReference>
<comment type="catalytic activity">
    <reaction evidence="15">
        <text>L-lysyl-[collagen] + 2-oxoglutarate + O2 = (5R)-5-hydroxy-L-lysyl-[collagen] + succinate + CO2</text>
        <dbReference type="Rhea" id="RHEA:16569"/>
        <dbReference type="Rhea" id="RHEA-COMP:12751"/>
        <dbReference type="Rhea" id="RHEA-COMP:12752"/>
        <dbReference type="ChEBI" id="CHEBI:15379"/>
        <dbReference type="ChEBI" id="CHEBI:16526"/>
        <dbReference type="ChEBI" id="CHEBI:16810"/>
        <dbReference type="ChEBI" id="CHEBI:29969"/>
        <dbReference type="ChEBI" id="CHEBI:30031"/>
        <dbReference type="ChEBI" id="CHEBI:133442"/>
        <dbReference type="EC" id="1.14.11.4"/>
    </reaction>
</comment>
<dbReference type="SUPFAM" id="SSF53448">
    <property type="entry name" value="Nucleotide-diphospho-sugar transferases"/>
    <property type="match status" value="1"/>
</dbReference>
<dbReference type="FunFam" id="2.60.120.620:FF:000004">
    <property type="entry name" value="Procollagen-lysine,2-oxoglutarate 5-dioxygenase 2"/>
    <property type="match status" value="1"/>
</dbReference>
<evidence type="ECO:0000256" key="11">
    <source>
        <dbReference type="ARBA" id="ARBA00023002"/>
    </source>
</evidence>
<dbReference type="InterPro" id="IPR044861">
    <property type="entry name" value="IPNS-like_FE2OG_OXY"/>
</dbReference>
<dbReference type="PANTHER" id="PTHR10730">
    <property type="entry name" value="PROCOLLAGEN-LYSINE,2-OXOGLUTARATE 5-DIOXYGENASE/GLYCOSYLTRANSFERASE 25 FAMILY MEMBER"/>
    <property type="match status" value="1"/>
</dbReference>
<organism evidence="17 18">
    <name type="scientific">Chiloscyllium punctatum</name>
    <name type="common">Brownbanded bambooshark</name>
    <name type="synonym">Hemiscyllium punctatum</name>
    <dbReference type="NCBI Taxonomy" id="137246"/>
    <lineage>
        <taxon>Eukaryota</taxon>
        <taxon>Metazoa</taxon>
        <taxon>Chordata</taxon>
        <taxon>Craniata</taxon>
        <taxon>Vertebrata</taxon>
        <taxon>Chondrichthyes</taxon>
        <taxon>Elasmobranchii</taxon>
        <taxon>Galeomorphii</taxon>
        <taxon>Galeoidea</taxon>
        <taxon>Orectolobiformes</taxon>
        <taxon>Hemiscylliidae</taxon>
        <taxon>Chiloscyllium</taxon>
    </lineage>
</organism>
<evidence type="ECO:0000259" key="16">
    <source>
        <dbReference type="PROSITE" id="PS51471"/>
    </source>
</evidence>
<reference evidence="17 18" key="1">
    <citation type="journal article" date="2018" name="Nat. Ecol. Evol.">
        <title>Shark genomes provide insights into elasmobranch evolution and the origin of vertebrates.</title>
        <authorList>
            <person name="Hara Y"/>
            <person name="Yamaguchi K"/>
            <person name="Onimaru K"/>
            <person name="Kadota M"/>
            <person name="Koyanagi M"/>
            <person name="Keeley SD"/>
            <person name="Tatsumi K"/>
            <person name="Tanaka K"/>
            <person name="Motone F"/>
            <person name="Kageyama Y"/>
            <person name="Nozu R"/>
            <person name="Adachi N"/>
            <person name="Nishimura O"/>
            <person name="Nakagawa R"/>
            <person name="Tanegashima C"/>
            <person name="Kiyatake I"/>
            <person name="Matsumoto R"/>
            <person name="Murakumo K"/>
            <person name="Nishida K"/>
            <person name="Terakita A"/>
            <person name="Kuratani S"/>
            <person name="Sato K"/>
            <person name="Hyodo S Kuraku.S."/>
        </authorList>
    </citation>
    <scope>NUCLEOTIDE SEQUENCE [LARGE SCALE GENOMIC DNA]</scope>
</reference>
<evidence type="ECO:0000256" key="8">
    <source>
        <dbReference type="ARBA" id="ARBA00022824"/>
    </source>
</evidence>
<comment type="subcellular location">
    <subcellularLocation>
        <location evidence="3">Endoplasmic reticulum membrane</location>
        <topology evidence="3">Peripheral membrane protein</topology>
        <orientation evidence="3">Lumenal side</orientation>
    </subcellularLocation>
    <subcellularLocation>
        <location evidence="4">Rough endoplasmic reticulum</location>
    </subcellularLocation>
</comment>
<keyword evidence="11" id="KW-0560">Oxidoreductase</keyword>
<dbReference type="STRING" id="137246.A0A401T6H2"/>
<sequence length="658" mass="76053">MGFLLCSSVQVLGTEEEWRGGNIPHTIGGGQKVRLLKEEMQNHADRDDLVVLFTDSYDVLFASGPEELLNKFQQFNHKVVFAAEGLIWPDNRLADKYPKVRSGKRFLNSGGIIGYASSINRIVEKWKLQDNDDDQLFYTKTYVDALKRLSLNITLDHKSKIFQTLNGAVDEIELQFEPTRVRARNIIFETLPILIHGNRQTKHLLNYLGNYVPDAWTSDLGCTVCNEDLLDLSTLDEVYHERHIHKFWEKHKGELDVKFVGPEEILSEGDARNMGMDYCRQDPECDYYFNLDSDVVLTNPDTLKILIEQNRRIIAPMVTQYKKLWSNFWGALSPDGYYARSEDYVDIVEGNRIGIWNVPYIAHVYLIKGTALRTDLKEKNYFNQDMMDSDMSLCRNIREQKIEKKTRSPTPESFHMFKPPKGIFMYITNLYEFGRLLSTENYNASHVHGDLWEIFSNPLDWRDKYIHPSYTEIFTGNVVEEPCPDVFWFPIFSETTCDELVAEVENYGVWSGGKNEDKRLVGGYENVPTDDIHMTQVGLDQVWLHFIREYIAPVALKLFSGYHTKGFAMLNFVVKYTPERQAYLRPHHDSSTFTINIALNNKGIDYQGGGCKFHRYNCAVESPRKGWSFMHPGRLTHLHEGLPTTNGTRYIAVSFVDP</sequence>
<dbReference type="InterPro" id="IPR006620">
    <property type="entry name" value="Pro_4_hyd_alph"/>
</dbReference>
<dbReference type="GO" id="GO:0005506">
    <property type="term" value="F:iron ion binding"/>
    <property type="evidence" value="ECO:0007669"/>
    <property type="project" value="InterPro"/>
</dbReference>
<keyword evidence="10" id="KW-0223">Dioxygenase</keyword>
<comment type="cofactor">
    <cofactor evidence="1">
        <name>Fe(2+)</name>
        <dbReference type="ChEBI" id="CHEBI:29033"/>
    </cofactor>
</comment>
<dbReference type="Proteomes" id="UP000287033">
    <property type="component" value="Unassembled WGS sequence"/>
</dbReference>
<dbReference type="EC" id="1.14.11.4" evidence="5"/>
<dbReference type="AlphaFoldDB" id="A0A401T6H2"/>
<dbReference type="GO" id="GO:0031418">
    <property type="term" value="F:L-ascorbic acid binding"/>
    <property type="evidence" value="ECO:0007669"/>
    <property type="project" value="UniProtKB-KW"/>
</dbReference>
<dbReference type="InterPro" id="IPR057589">
    <property type="entry name" value="GT_PLOD"/>
</dbReference>
<dbReference type="PANTHER" id="PTHR10730:SF6">
    <property type="entry name" value="PROCOLLAGEN-LYSINE,2-OXOGLUTARATE 5-DIOXYGENASE 2"/>
    <property type="match status" value="1"/>
</dbReference>
<dbReference type="EMBL" id="BEZZ01001144">
    <property type="protein sequence ID" value="GCC38256.1"/>
    <property type="molecule type" value="Genomic_DNA"/>
</dbReference>
<name>A0A401T6H2_CHIPU</name>
<evidence type="ECO:0000256" key="6">
    <source>
        <dbReference type="ARBA" id="ARBA00022723"/>
    </source>
</evidence>
<dbReference type="GO" id="GO:0005791">
    <property type="term" value="C:rough endoplasmic reticulum"/>
    <property type="evidence" value="ECO:0007669"/>
    <property type="project" value="UniProtKB-SubCell"/>
</dbReference>
<dbReference type="InterPro" id="IPR029044">
    <property type="entry name" value="Nucleotide-diphossugar_trans"/>
</dbReference>
<evidence type="ECO:0000313" key="17">
    <source>
        <dbReference type="EMBL" id="GCC38256.1"/>
    </source>
</evidence>
<evidence type="ECO:0000256" key="5">
    <source>
        <dbReference type="ARBA" id="ARBA00012264"/>
    </source>
</evidence>
<keyword evidence="14" id="KW-0325">Glycoprotein</keyword>
<evidence type="ECO:0000256" key="9">
    <source>
        <dbReference type="ARBA" id="ARBA00022896"/>
    </source>
</evidence>
<comment type="caution">
    <text evidence="17">The sequence shown here is derived from an EMBL/GenBank/DDBJ whole genome shotgun (WGS) entry which is preliminary data.</text>
</comment>
<proteinExistence type="predicted"/>
<evidence type="ECO:0000256" key="7">
    <source>
        <dbReference type="ARBA" id="ARBA00022729"/>
    </source>
</evidence>
<dbReference type="GO" id="GO:0005789">
    <property type="term" value="C:endoplasmic reticulum membrane"/>
    <property type="evidence" value="ECO:0007669"/>
    <property type="project" value="UniProtKB-SubCell"/>
</dbReference>
<gene>
    <name evidence="17" type="ORF">chiPu_0016769</name>
</gene>
<dbReference type="OrthoDB" id="69177at2759"/>
<keyword evidence="12" id="KW-0408">Iron</keyword>
<protein>
    <recommendedName>
        <fullName evidence="5">procollagen-lysine 5-dioxygenase</fullName>
        <ecNumber evidence="5">1.14.11.4</ecNumber>
    </recommendedName>
</protein>
<evidence type="ECO:0000256" key="1">
    <source>
        <dbReference type="ARBA" id="ARBA00001954"/>
    </source>
</evidence>
<evidence type="ECO:0000313" key="18">
    <source>
        <dbReference type="Proteomes" id="UP000287033"/>
    </source>
</evidence>
<keyword evidence="7" id="KW-0732">Signal</keyword>
<dbReference type="Pfam" id="PF25342">
    <property type="entry name" value="GT_PLOD"/>
    <property type="match status" value="1"/>
</dbReference>
<evidence type="ECO:0000256" key="14">
    <source>
        <dbReference type="ARBA" id="ARBA00023180"/>
    </source>
</evidence>
<feature type="domain" description="Fe2OG dioxygenase" evidence="16">
    <location>
        <begin position="565"/>
        <end position="658"/>
    </location>
</feature>
<evidence type="ECO:0000256" key="13">
    <source>
        <dbReference type="ARBA" id="ARBA00023136"/>
    </source>
</evidence>
<keyword evidence="13" id="KW-0472">Membrane</keyword>
<keyword evidence="9" id="KW-0847">Vitamin C</keyword>
<evidence type="ECO:0000256" key="10">
    <source>
        <dbReference type="ARBA" id="ARBA00022964"/>
    </source>
</evidence>
<evidence type="ECO:0000256" key="12">
    <source>
        <dbReference type="ARBA" id="ARBA00023004"/>
    </source>
</evidence>
<dbReference type="InterPro" id="IPR001006">
    <property type="entry name" value="Procol_lys_dOase"/>
</dbReference>
<dbReference type="PROSITE" id="PS51471">
    <property type="entry name" value="FE2OG_OXY"/>
    <property type="match status" value="1"/>
</dbReference>
<comment type="cofactor">
    <cofactor evidence="2">
        <name>L-ascorbate</name>
        <dbReference type="ChEBI" id="CHEBI:38290"/>
    </cofactor>
</comment>
<keyword evidence="18" id="KW-1185">Reference proteome</keyword>
<dbReference type="Pfam" id="PF03171">
    <property type="entry name" value="2OG-FeII_Oxy"/>
    <property type="match status" value="1"/>
</dbReference>
<accession>A0A401T6H2</accession>